<evidence type="ECO:0000313" key="2">
    <source>
        <dbReference type="Proteomes" id="UP000837803"/>
    </source>
</evidence>
<accession>A0ABN8F9A5</accession>
<evidence type="ECO:0000313" key="1">
    <source>
        <dbReference type="EMBL" id="CAH1002636.1"/>
    </source>
</evidence>
<sequence>MFKIGDTVYDPRFEGAGKVVEVSHRAYSDYPITAEWEDGNTDCYTSEGCYGSASERPILSHTPWTERAVTRRAWTPEKDEIVLLKSLTYGWTIARYTGETHPPLLNGGMTYILGRGKGHDPIHRELKHIRPLSDAEELLGSQVEEEKAEQPEQRPFKVGDRVEFHGTRADNAASSCGGIRVGRITQVFPSLGRIKFKIDGDKFEWAAASDGVVNGSYENLHIRHAPRTQRPFGPEDVAEPFGWDSEGNPVICIEHDAIDKTLFVVSSSFSHEGWITLDGNKHTNIGYPHCPITRTKPAK</sequence>
<reference evidence="1" key="1">
    <citation type="submission" date="2021-12" db="EMBL/GenBank/DDBJ databases">
        <authorList>
            <person name="Rodrigo-Torres L."/>
            <person name="Arahal R. D."/>
            <person name="Lucena T."/>
        </authorList>
    </citation>
    <scope>NUCLEOTIDE SEQUENCE</scope>
    <source>
        <strain evidence="1">CECT 8419</strain>
    </source>
</reference>
<dbReference type="EMBL" id="CAKLPZ010000007">
    <property type="protein sequence ID" value="CAH1002636.1"/>
    <property type="molecule type" value="Genomic_DNA"/>
</dbReference>
<comment type="caution">
    <text evidence="1">The sequence shown here is derived from an EMBL/GenBank/DDBJ whole genome shotgun (WGS) entry which is preliminary data.</text>
</comment>
<proteinExistence type="predicted"/>
<protein>
    <submittedName>
        <fullName evidence="1">Uncharacterized protein</fullName>
    </submittedName>
</protein>
<organism evidence="1 2">
    <name type="scientific">Neolewinella maritima</name>
    <dbReference type="NCBI Taxonomy" id="1383882"/>
    <lineage>
        <taxon>Bacteria</taxon>
        <taxon>Pseudomonadati</taxon>
        <taxon>Bacteroidota</taxon>
        <taxon>Saprospiria</taxon>
        <taxon>Saprospirales</taxon>
        <taxon>Lewinellaceae</taxon>
        <taxon>Neolewinella</taxon>
    </lineage>
</organism>
<dbReference type="Proteomes" id="UP000837803">
    <property type="component" value="Unassembled WGS sequence"/>
</dbReference>
<keyword evidence="2" id="KW-1185">Reference proteome</keyword>
<gene>
    <name evidence="1" type="ORF">LEM8419_03508</name>
</gene>
<name>A0ABN8F9A5_9BACT</name>